<name>A0A1N7SWW8_9BURK</name>
<comment type="caution">
    <text evidence="1">The sequence shown here is derived from an EMBL/GenBank/DDBJ whole genome shotgun (WGS) entry which is preliminary data.</text>
</comment>
<evidence type="ECO:0000313" key="2">
    <source>
        <dbReference type="Proteomes" id="UP000195569"/>
    </source>
</evidence>
<protein>
    <submittedName>
        <fullName evidence="1">Uncharacterized protein</fullName>
    </submittedName>
</protein>
<gene>
    <name evidence="1" type="ORF">BN2476_1480001</name>
</gene>
<proteinExistence type="predicted"/>
<dbReference type="Proteomes" id="UP000195569">
    <property type="component" value="Unassembled WGS sequence"/>
</dbReference>
<dbReference type="EMBL" id="CYGY02000148">
    <property type="protein sequence ID" value="SIT51860.1"/>
    <property type="molecule type" value="Genomic_DNA"/>
</dbReference>
<dbReference type="AlphaFoldDB" id="A0A1N7SWW8"/>
<keyword evidence="2" id="KW-1185">Reference proteome</keyword>
<organism evidence="1 2">
    <name type="scientific">Paraburkholderia piptadeniae</name>
    <dbReference type="NCBI Taxonomy" id="1701573"/>
    <lineage>
        <taxon>Bacteria</taxon>
        <taxon>Pseudomonadati</taxon>
        <taxon>Pseudomonadota</taxon>
        <taxon>Betaproteobacteria</taxon>
        <taxon>Burkholderiales</taxon>
        <taxon>Burkholderiaceae</taxon>
        <taxon>Paraburkholderia</taxon>
    </lineage>
</organism>
<reference evidence="1" key="1">
    <citation type="submission" date="2016-12" db="EMBL/GenBank/DDBJ databases">
        <authorList>
            <person name="Moulin L."/>
        </authorList>
    </citation>
    <scope>NUCLEOTIDE SEQUENCE [LARGE SCALE GENOMIC DNA]</scope>
    <source>
        <strain evidence="1">STM 7183</strain>
    </source>
</reference>
<evidence type="ECO:0000313" key="1">
    <source>
        <dbReference type="EMBL" id="SIT51860.1"/>
    </source>
</evidence>
<sequence>MALQGGHQLSVGPSGCYGLGQGRSSKSFLIAGAHGLPIADRVLEVEPRKGRHTSQAQSAKRA</sequence>
<accession>A0A1N7SWW8</accession>